<proteinExistence type="predicted"/>
<reference evidence="1" key="1">
    <citation type="submission" date="2014-12" db="EMBL/GenBank/DDBJ databases">
        <title>Insight into the proteome of Arion vulgaris.</title>
        <authorList>
            <person name="Aradska J."/>
            <person name="Bulat T."/>
            <person name="Smidak R."/>
            <person name="Sarate P."/>
            <person name="Gangsoo J."/>
            <person name="Sialana F."/>
            <person name="Bilban M."/>
            <person name="Lubec G."/>
        </authorList>
    </citation>
    <scope>NUCLEOTIDE SEQUENCE</scope>
    <source>
        <tissue evidence="1">Skin</tissue>
    </source>
</reference>
<organism evidence="1">
    <name type="scientific">Arion vulgaris</name>
    <dbReference type="NCBI Taxonomy" id="1028688"/>
    <lineage>
        <taxon>Eukaryota</taxon>
        <taxon>Metazoa</taxon>
        <taxon>Spiralia</taxon>
        <taxon>Lophotrochozoa</taxon>
        <taxon>Mollusca</taxon>
        <taxon>Gastropoda</taxon>
        <taxon>Heterobranchia</taxon>
        <taxon>Euthyneura</taxon>
        <taxon>Panpulmonata</taxon>
        <taxon>Eupulmonata</taxon>
        <taxon>Stylommatophora</taxon>
        <taxon>Helicina</taxon>
        <taxon>Arionoidea</taxon>
        <taxon>Arionidae</taxon>
        <taxon>Arion</taxon>
    </lineage>
</organism>
<evidence type="ECO:0000313" key="1">
    <source>
        <dbReference type="EMBL" id="CEK54687.1"/>
    </source>
</evidence>
<protein>
    <submittedName>
        <fullName evidence="1">Uncharacterized protein</fullName>
    </submittedName>
</protein>
<gene>
    <name evidence="1" type="primary">ORF23414</name>
</gene>
<sequence length="90" mass="10120">NIINIVSGSSAQLQESISQQVEEKVDYLYTNVEPINKNQILITDKDFKLGTQQNERCEQNFKILSDPKLCHDSGETDDNVEVDIDGDTSC</sequence>
<dbReference type="EMBL" id="HACG01007822">
    <property type="protein sequence ID" value="CEK54687.1"/>
    <property type="molecule type" value="Transcribed_RNA"/>
</dbReference>
<feature type="non-terminal residue" evidence="1">
    <location>
        <position position="1"/>
    </location>
</feature>
<dbReference type="AlphaFoldDB" id="A0A0B6YEN4"/>
<accession>A0A0B6YEN4</accession>
<name>A0A0B6YEN4_9EUPU</name>